<dbReference type="PROSITE" id="PS50878">
    <property type="entry name" value="RT_POL"/>
    <property type="match status" value="1"/>
</dbReference>
<evidence type="ECO:0000256" key="7">
    <source>
        <dbReference type="ARBA" id="ARBA00022801"/>
    </source>
</evidence>
<evidence type="ECO:0000256" key="9">
    <source>
        <dbReference type="ARBA" id="ARBA00039658"/>
    </source>
</evidence>
<keyword evidence="10" id="KW-0175">Coiled coil</keyword>
<dbReference type="InterPro" id="IPR000477">
    <property type="entry name" value="RT_dom"/>
</dbReference>
<name>A0A9J8B8X2_CYPCA</name>
<dbReference type="InterPro" id="IPR041373">
    <property type="entry name" value="RT_RNaseH"/>
</dbReference>
<dbReference type="Pfam" id="PF17917">
    <property type="entry name" value="RT_RNaseH"/>
    <property type="match status" value="1"/>
</dbReference>
<comment type="similarity">
    <text evidence="1">Belongs to the beta type-B retroviral polymerase family. HERV class-II K(HML-2) pol subfamily.</text>
</comment>
<dbReference type="InterPro" id="IPR050951">
    <property type="entry name" value="Retrovirus_Pol_polyprotein"/>
</dbReference>
<dbReference type="InterPro" id="IPR036397">
    <property type="entry name" value="RNaseH_sf"/>
</dbReference>
<dbReference type="GO" id="GO:0004523">
    <property type="term" value="F:RNA-DNA hybrid ribonuclease activity"/>
    <property type="evidence" value="ECO:0007669"/>
    <property type="project" value="UniProtKB-EC"/>
</dbReference>
<evidence type="ECO:0000256" key="8">
    <source>
        <dbReference type="ARBA" id="ARBA00022918"/>
    </source>
</evidence>
<dbReference type="SUPFAM" id="SSF56672">
    <property type="entry name" value="DNA/RNA polymerases"/>
    <property type="match status" value="1"/>
</dbReference>
<dbReference type="FunFam" id="3.30.70.270:FF:000020">
    <property type="entry name" value="Transposon Tf2-6 polyprotein-like Protein"/>
    <property type="match status" value="1"/>
</dbReference>
<dbReference type="GO" id="GO:0003964">
    <property type="term" value="F:RNA-directed DNA polymerase activity"/>
    <property type="evidence" value="ECO:0007669"/>
    <property type="project" value="UniProtKB-KW"/>
</dbReference>
<evidence type="ECO:0000256" key="10">
    <source>
        <dbReference type="SAM" id="Coils"/>
    </source>
</evidence>
<feature type="coiled-coil region" evidence="10">
    <location>
        <begin position="270"/>
        <end position="297"/>
    </location>
</feature>
<keyword evidence="8" id="KW-0695">RNA-directed DNA polymerase</keyword>
<keyword evidence="3" id="KW-0808">Transferase</keyword>
<organism evidence="14 15">
    <name type="scientific">Cyprinus carpio carpio</name>
    <dbReference type="NCBI Taxonomy" id="630221"/>
    <lineage>
        <taxon>Eukaryota</taxon>
        <taxon>Metazoa</taxon>
        <taxon>Chordata</taxon>
        <taxon>Craniata</taxon>
        <taxon>Vertebrata</taxon>
        <taxon>Euteleostomi</taxon>
        <taxon>Actinopterygii</taxon>
        <taxon>Neopterygii</taxon>
        <taxon>Teleostei</taxon>
        <taxon>Ostariophysi</taxon>
        <taxon>Cypriniformes</taxon>
        <taxon>Cyprinidae</taxon>
        <taxon>Cyprininae</taxon>
        <taxon>Cyprinus</taxon>
    </lineage>
</organism>
<keyword evidence="15" id="KW-1185">Reference proteome</keyword>
<keyword evidence="11" id="KW-0472">Membrane</keyword>
<sequence length="871" mass="98308">MTGVVCFKWWFQKSIDLTYCILLMIIVCLATWGTLDRVLRHFYWPGVRSDVAQYCRSCHVCQVVGKPNQSIPAAPLHPIPAIGEPFENVLIDCVGPLPRTKSGNQYLLTIMCATTRFPEAVPLRKITAPAISKALIKFFTVFGLPRVVQSDQGSNFMSRLFSQLLKQFSIQHNVSSAYHPESQGALERFHQTLKTMLKTYCKEFERDWDDGVPLLLFAVREVVQESLGFSPAELVFGHTVRGPLKLVKEKWLDVERSTPTNLLDYVSNFRFRLSRACELAKENLKAAQEKMKTWYDRKAKHRVFCSGDQVLVLLPILGSALQAQYSGPYTIDRKVGECNYLVKTPNRKRKTRMCHVNLLKPYFDRNQTASTEVKALAALNAPTTETVEGVAVYEIARSRLPNSEILAKLDFHLSYLNLSERSDVIQLIYQYSALFSDVPSCTNVLEHDIDVGQVNPIKQHPYRVNPVKRQLLRKEVEYMLEHNIAEPTCSAWSSPCLLVEKHDGSFRFCTDFRKVNAITKPDSFPLPRLDDCIDQVGSASFVSKLDLLKGYWQVPLSQRAREISAFVTPDNFCQYNVMAFGMRNAPATFQRLVNKVLEGVAGCEAYLDDVVIYSSTWSQHLAQLGDVFKRLKAANLTLNLSKCEFGQATVTYLGKVVGHGHVSPVGAKVEAIVNFVVPSSRRELKRFLGMAGYYRSFCRNFATVATPLTNLLSPKVPFVWTELCQVAFDNLKALLSSSPVLAAPDFNRPFKLAVDASDFGVGAILLQDDSVGVEHPVCYFSKKFDIHQKHYSTIEKEALALILALNHFDVYVSSSVSLVVYTDHNPLVFLHSMRNSNQRLMRWSLFLQGYDLTVCHIRGKDNVLADALSRS</sequence>
<evidence type="ECO:0000256" key="4">
    <source>
        <dbReference type="ARBA" id="ARBA00022695"/>
    </source>
</evidence>
<dbReference type="InterPro" id="IPR054465">
    <property type="entry name" value="Integrase_p58-like_C"/>
</dbReference>
<dbReference type="CDD" id="cd01647">
    <property type="entry name" value="RT_LTR"/>
    <property type="match status" value="1"/>
</dbReference>
<dbReference type="PROSITE" id="PS50994">
    <property type="entry name" value="INTEGRASE"/>
    <property type="match status" value="1"/>
</dbReference>
<dbReference type="PANTHER" id="PTHR37984:SF5">
    <property type="entry name" value="PROTEIN NYNRIN-LIKE"/>
    <property type="match status" value="1"/>
</dbReference>
<dbReference type="GeneTree" id="ENSGT01050000244855"/>
<dbReference type="InterPro" id="IPR043502">
    <property type="entry name" value="DNA/RNA_pol_sf"/>
</dbReference>
<accession>A0A9J8B8X2</accession>
<dbReference type="Gene3D" id="1.10.340.70">
    <property type="match status" value="1"/>
</dbReference>
<evidence type="ECO:0000259" key="13">
    <source>
        <dbReference type="PROSITE" id="PS50994"/>
    </source>
</evidence>
<keyword evidence="7" id="KW-0378">Hydrolase</keyword>
<keyword evidence="11" id="KW-1133">Transmembrane helix</keyword>
<dbReference type="PANTHER" id="PTHR37984">
    <property type="entry name" value="PROTEIN CBG26694"/>
    <property type="match status" value="1"/>
</dbReference>
<protein>
    <recommendedName>
        <fullName evidence="9">Gypsy retrotransposon integrase-like protein 1</fullName>
        <ecNumber evidence="2">3.1.26.4</ecNumber>
    </recommendedName>
</protein>
<evidence type="ECO:0000256" key="5">
    <source>
        <dbReference type="ARBA" id="ARBA00022722"/>
    </source>
</evidence>
<keyword evidence="6" id="KW-0255">Endonuclease</keyword>
<dbReference type="InterPro" id="IPR001584">
    <property type="entry name" value="Integrase_cat-core"/>
</dbReference>
<dbReference type="EC" id="3.1.26.4" evidence="2"/>
<feature type="domain" description="Integrase catalytic" evidence="13">
    <location>
        <begin position="81"/>
        <end position="239"/>
    </location>
</feature>
<evidence type="ECO:0000256" key="11">
    <source>
        <dbReference type="SAM" id="Phobius"/>
    </source>
</evidence>
<dbReference type="Gene3D" id="3.10.10.10">
    <property type="entry name" value="HIV Type 1 Reverse Transcriptase, subunit A, domain 1"/>
    <property type="match status" value="1"/>
</dbReference>
<evidence type="ECO:0000256" key="3">
    <source>
        <dbReference type="ARBA" id="ARBA00022679"/>
    </source>
</evidence>
<reference evidence="14" key="2">
    <citation type="submission" date="2025-09" db="UniProtKB">
        <authorList>
            <consortium name="Ensembl"/>
        </authorList>
    </citation>
    <scope>IDENTIFICATION</scope>
</reference>
<dbReference type="Pfam" id="PF00665">
    <property type="entry name" value="rve"/>
    <property type="match status" value="1"/>
</dbReference>
<evidence type="ECO:0000256" key="2">
    <source>
        <dbReference type="ARBA" id="ARBA00012180"/>
    </source>
</evidence>
<dbReference type="Pfam" id="PF22938">
    <property type="entry name" value="Integrase_p58_C"/>
    <property type="match status" value="1"/>
</dbReference>
<proteinExistence type="inferred from homology"/>
<dbReference type="SUPFAM" id="SSF53098">
    <property type="entry name" value="Ribonuclease H-like"/>
    <property type="match status" value="1"/>
</dbReference>
<keyword evidence="5" id="KW-0540">Nuclease</keyword>
<reference evidence="14" key="1">
    <citation type="submission" date="2025-08" db="UniProtKB">
        <authorList>
            <consortium name="Ensembl"/>
        </authorList>
    </citation>
    <scope>IDENTIFICATION</scope>
</reference>
<dbReference type="AlphaFoldDB" id="A0A9J8B8X2"/>
<evidence type="ECO:0000256" key="6">
    <source>
        <dbReference type="ARBA" id="ARBA00022759"/>
    </source>
</evidence>
<dbReference type="InterPro" id="IPR012337">
    <property type="entry name" value="RNaseH-like_sf"/>
</dbReference>
<dbReference type="Pfam" id="PF17921">
    <property type="entry name" value="Integrase_H2C2"/>
    <property type="match status" value="1"/>
</dbReference>
<dbReference type="InterPro" id="IPR043128">
    <property type="entry name" value="Rev_trsase/Diguanyl_cyclase"/>
</dbReference>
<evidence type="ECO:0000313" key="14">
    <source>
        <dbReference type="Ensembl" id="ENSCCRP00000149760.1"/>
    </source>
</evidence>
<feature type="domain" description="Reverse transcriptase" evidence="12">
    <location>
        <begin position="480"/>
        <end position="657"/>
    </location>
</feature>
<dbReference type="Gene3D" id="3.30.420.10">
    <property type="entry name" value="Ribonuclease H-like superfamily/Ribonuclease H"/>
    <property type="match status" value="1"/>
</dbReference>
<evidence type="ECO:0000256" key="1">
    <source>
        <dbReference type="ARBA" id="ARBA00010879"/>
    </source>
</evidence>
<dbReference type="Ensembl" id="ENSCCRT00000184680.1">
    <property type="protein sequence ID" value="ENSCCRP00000149760.1"/>
    <property type="gene ID" value="ENSCCRG00000063630.1"/>
</dbReference>
<dbReference type="Pfam" id="PF00078">
    <property type="entry name" value="RVT_1"/>
    <property type="match status" value="1"/>
</dbReference>
<evidence type="ECO:0000259" key="12">
    <source>
        <dbReference type="PROSITE" id="PS50878"/>
    </source>
</evidence>
<dbReference type="Proteomes" id="UP001108240">
    <property type="component" value="Unplaced"/>
</dbReference>
<dbReference type="GO" id="GO:0015074">
    <property type="term" value="P:DNA integration"/>
    <property type="evidence" value="ECO:0007669"/>
    <property type="project" value="InterPro"/>
</dbReference>
<feature type="transmembrane region" description="Helical" evidence="11">
    <location>
        <begin position="17"/>
        <end position="35"/>
    </location>
</feature>
<keyword evidence="11" id="KW-0812">Transmembrane</keyword>
<dbReference type="FunFam" id="3.30.420.10:FF:000032">
    <property type="entry name" value="Retrovirus-related Pol polyprotein from transposon 297-like Protein"/>
    <property type="match status" value="1"/>
</dbReference>
<dbReference type="CDD" id="cd09274">
    <property type="entry name" value="RNase_HI_RT_Ty3"/>
    <property type="match status" value="1"/>
</dbReference>
<dbReference type="GO" id="GO:0003676">
    <property type="term" value="F:nucleic acid binding"/>
    <property type="evidence" value="ECO:0007669"/>
    <property type="project" value="InterPro"/>
</dbReference>
<dbReference type="FunFam" id="3.10.20.370:FF:000001">
    <property type="entry name" value="Retrovirus-related Pol polyprotein from transposon 17.6-like protein"/>
    <property type="match status" value="1"/>
</dbReference>
<dbReference type="InterPro" id="IPR041588">
    <property type="entry name" value="Integrase_H2C2"/>
</dbReference>
<keyword evidence="4" id="KW-0548">Nucleotidyltransferase</keyword>
<dbReference type="Gene3D" id="3.30.70.270">
    <property type="match status" value="2"/>
</dbReference>
<dbReference type="OMA" id="CNIMADS"/>
<evidence type="ECO:0000313" key="15">
    <source>
        <dbReference type="Proteomes" id="UP001108240"/>
    </source>
</evidence>